<feature type="domain" description="SbsA Ig-like" evidence="6">
    <location>
        <begin position="3028"/>
        <end position="3129"/>
    </location>
</feature>
<dbReference type="Pfam" id="PF08309">
    <property type="entry name" value="LVIVD"/>
    <property type="match status" value="3"/>
</dbReference>
<feature type="domain" description="SbsA Ig-like" evidence="6">
    <location>
        <begin position="3143"/>
        <end position="3241"/>
    </location>
</feature>
<dbReference type="Gene3D" id="2.60.40.1080">
    <property type="match status" value="2"/>
</dbReference>
<dbReference type="Pfam" id="PF18884">
    <property type="entry name" value="TSP3_bac"/>
    <property type="match status" value="4"/>
</dbReference>
<feature type="domain" description="SbsA Ig-like" evidence="6">
    <location>
        <begin position="1952"/>
        <end position="2054"/>
    </location>
</feature>
<feature type="domain" description="SbsA Ig-like" evidence="6">
    <location>
        <begin position="2601"/>
        <end position="2702"/>
    </location>
</feature>
<dbReference type="InterPro" id="IPR014755">
    <property type="entry name" value="Cu-Rt/internalin_Ig-like"/>
</dbReference>
<dbReference type="RefSeq" id="WP_274053450.1">
    <property type="nucleotide sequence ID" value="NZ_CP059693.1"/>
</dbReference>
<dbReference type="Gene3D" id="2.60.40.3710">
    <property type="match status" value="2"/>
</dbReference>
<dbReference type="InterPro" id="IPR013783">
    <property type="entry name" value="Ig-like_fold"/>
</dbReference>
<feature type="domain" description="SbsA Ig-like" evidence="6">
    <location>
        <begin position="983"/>
        <end position="1089"/>
    </location>
</feature>
<dbReference type="InterPro" id="IPR008964">
    <property type="entry name" value="Invasin/intimin_cell_adhesion"/>
</dbReference>
<dbReference type="SUPFAM" id="SSF101908">
    <property type="entry name" value="Putative isomerase YbhE"/>
    <property type="match status" value="1"/>
</dbReference>
<dbReference type="SUPFAM" id="SSF49373">
    <property type="entry name" value="Invasin/intimin cell-adhesion fragments"/>
    <property type="match status" value="1"/>
</dbReference>
<evidence type="ECO:0000256" key="2">
    <source>
        <dbReference type="ARBA" id="ARBA00022525"/>
    </source>
</evidence>
<feature type="domain" description="SbsA Ig-like" evidence="6">
    <location>
        <begin position="2388"/>
        <end position="2489"/>
    </location>
</feature>
<proteinExistence type="predicted"/>
<feature type="domain" description="SbsA Ig-like" evidence="6">
    <location>
        <begin position="2494"/>
        <end position="2590"/>
    </location>
</feature>
<keyword evidence="3" id="KW-0732">Signal</keyword>
<feature type="domain" description="SbsA Ig-like" evidence="6">
    <location>
        <begin position="3246"/>
        <end position="3348"/>
    </location>
</feature>
<accession>A0ABY7VHV5</accession>
<feature type="compositionally biased region" description="Basic and acidic residues" evidence="5">
    <location>
        <begin position="247"/>
        <end position="263"/>
    </location>
</feature>
<dbReference type="EMBL" id="CP059693">
    <property type="protein sequence ID" value="WDE13108.1"/>
    <property type="molecule type" value="Genomic_DNA"/>
</dbReference>
<feature type="domain" description="SbsA Ig-like" evidence="6">
    <location>
        <begin position="2919"/>
        <end position="3022"/>
    </location>
</feature>
<dbReference type="Gene3D" id="2.60.40.1220">
    <property type="match status" value="17"/>
</dbReference>
<evidence type="ECO:0000313" key="8">
    <source>
        <dbReference type="Proteomes" id="UP001215231"/>
    </source>
</evidence>
<evidence type="ECO:0000256" key="1">
    <source>
        <dbReference type="ARBA" id="ARBA00004613"/>
    </source>
</evidence>
<keyword evidence="4" id="KW-0106">Calcium</keyword>
<feature type="domain" description="SbsA Ig-like" evidence="6">
    <location>
        <begin position="2172"/>
        <end position="2274"/>
    </location>
</feature>
<feature type="domain" description="SbsA Ig-like" evidence="6">
    <location>
        <begin position="1421"/>
        <end position="1522"/>
    </location>
</feature>
<feature type="compositionally biased region" description="Basic and acidic residues" evidence="5">
    <location>
        <begin position="841"/>
        <end position="852"/>
    </location>
</feature>
<dbReference type="InterPro" id="IPR059100">
    <property type="entry name" value="TSP3_bac"/>
</dbReference>
<keyword evidence="2" id="KW-0964">Secreted</keyword>
<feature type="domain" description="SbsA Ig-like" evidence="6">
    <location>
        <begin position="1312"/>
        <end position="1413"/>
    </location>
</feature>
<dbReference type="Pfam" id="PF13205">
    <property type="entry name" value="Big_5"/>
    <property type="match status" value="22"/>
</dbReference>
<evidence type="ECO:0000256" key="5">
    <source>
        <dbReference type="SAM" id="MobiDB-lite"/>
    </source>
</evidence>
<comment type="subcellular location">
    <subcellularLocation>
        <location evidence="1">Secreted</location>
    </subcellularLocation>
</comment>
<feature type="region of interest" description="Disordered" evidence="5">
    <location>
        <begin position="242"/>
        <end position="298"/>
    </location>
</feature>
<dbReference type="Proteomes" id="UP001215231">
    <property type="component" value="Chromosome"/>
</dbReference>
<feature type="domain" description="SbsA Ig-like" evidence="6">
    <location>
        <begin position="1095"/>
        <end position="1195"/>
    </location>
</feature>
<name>A0ABY7VHV5_9GAMM</name>
<gene>
    <name evidence="7" type="ORF">H3N35_06590</name>
</gene>
<feature type="domain" description="SbsA Ig-like" evidence="6">
    <location>
        <begin position="2061"/>
        <end position="2162"/>
    </location>
</feature>
<feature type="domain" description="SbsA Ig-like" evidence="6">
    <location>
        <begin position="3355"/>
        <end position="3448"/>
    </location>
</feature>
<organism evidence="7 8">
    <name type="scientific">Thalassomonas haliotis</name>
    <dbReference type="NCBI Taxonomy" id="485448"/>
    <lineage>
        <taxon>Bacteria</taxon>
        <taxon>Pseudomonadati</taxon>
        <taxon>Pseudomonadota</taxon>
        <taxon>Gammaproteobacteria</taxon>
        <taxon>Alteromonadales</taxon>
        <taxon>Colwelliaceae</taxon>
        <taxon>Thalassomonas</taxon>
    </lineage>
</organism>
<evidence type="ECO:0000256" key="3">
    <source>
        <dbReference type="ARBA" id="ARBA00022729"/>
    </source>
</evidence>
<feature type="domain" description="SbsA Ig-like" evidence="6">
    <location>
        <begin position="2713"/>
        <end position="2815"/>
    </location>
</feature>
<feature type="domain" description="SbsA Ig-like" evidence="6">
    <location>
        <begin position="1746"/>
        <end position="1848"/>
    </location>
</feature>
<evidence type="ECO:0000259" key="6">
    <source>
        <dbReference type="Pfam" id="PF13205"/>
    </source>
</evidence>
<dbReference type="PANTHER" id="PTHR37467:SF1">
    <property type="entry name" value="EXPORTED CALCIUM-BINDING GLYCOPROTEIN"/>
    <property type="match status" value="1"/>
</dbReference>
<dbReference type="Gene3D" id="2.60.40.10">
    <property type="entry name" value="Immunoglobulins"/>
    <property type="match status" value="1"/>
</dbReference>
<dbReference type="InterPro" id="IPR053180">
    <property type="entry name" value="Ca-binding_acidic-repeat"/>
</dbReference>
<keyword evidence="8" id="KW-1185">Reference proteome</keyword>
<feature type="domain" description="SbsA Ig-like" evidence="6">
    <location>
        <begin position="874"/>
        <end position="978"/>
    </location>
</feature>
<feature type="compositionally biased region" description="Acidic residues" evidence="5">
    <location>
        <begin position="853"/>
        <end position="863"/>
    </location>
</feature>
<feature type="domain" description="SbsA Ig-like" evidence="6">
    <location>
        <begin position="1527"/>
        <end position="1628"/>
    </location>
</feature>
<dbReference type="Pfam" id="PF17957">
    <property type="entry name" value="Big_7"/>
    <property type="match status" value="1"/>
</dbReference>
<feature type="domain" description="SbsA Ig-like" evidence="6">
    <location>
        <begin position="1205"/>
        <end position="1307"/>
    </location>
</feature>
<evidence type="ECO:0000313" key="7">
    <source>
        <dbReference type="EMBL" id="WDE13108.1"/>
    </source>
</evidence>
<evidence type="ECO:0000256" key="4">
    <source>
        <dbReference type="ARBA" id="ARBA00022837"/>
    </source>
</evidence>
<reference evidence="7 8" key="1">
    <citation type="journal article" date="2022" name="Mar. Drugs">
        <title>Bioassay-Guided Fractionation Leads to the Detection of Cholic Acid Generated by the Rare Thalassomonas sp.</title>
        <authorList>
            <person name="Pheiffer F."/>
            <person name="Schneider Y.K."/>
            <person name="Hansen E.H."/>
            <person name="Andersen J.H."/>
            <person name="Isaksson J."/>
            <person name="Busche T."/>
            <person name="R C."/>
            <person name="Kalinowski J."/>
            <person name="Zyl L.V."/>
            <person name="Trindade M."/>
        </authorList>
    </citation>
    <scope>NUCLEOTIDE SEQUENCE [LARGE SCALE GENOMIC DNA]</scope>
    <source>
        <strain evidence="7 8">A5K-61T</strain>
    </source>
</reference>
<feature type="domain" description="SbsA Ig-like" evidence="6">
    <location>
        <begin position="1634"/>
        <end position="1735"/>
    </location>
</feature>
<dbReference type="PANTHER" id="PTHR37467">
    <property type="entry name" value="EXPORTED CALCIUM-BINDING GLYCOPROTEIN-RELATED"/>
    <property type="match status" value="1"/>
</dbReference>
<feature type="domain" description="SbsA Ig-like" evidence="6">
    <location>
        <begin position="2279"/>
        <end position="2380"/>
    </location>
</feature>
<dbReference type="InterPro" id="IPR032812">
    <property type="entry name" value="SbsA_Ig"/>
</dbReference>
<dbReference type="InterPro" id="IPR013211">
    <property type="entry name" value="LVIVD"/>
</dbReference>
<protein>
    <submittedName>
        <fullName evidence="7">Ig-like domain-containing protein</fullName>
    </submittedName>
</protein>
<sequence>MKRDLSNKKSSRSFYLTALGFGLTAFITQLQAVELNERCVINILNRTIQVEADGGWSLPNVPANMGQIRARATCTLEDGRTVSGQSEYFNIERNANNKVGKIKFEQLDPIPAKLTFSATDSIVLKEVDASYSLTVTAFFADNSVKNVTLGSSGINYSSTNANIAEVSADGKVTAKANGIALISARKDGVLVSRRVEVSIGGDLDSDGIPDDFERANGLNPNDAVDALEDIDNDGLNALEEYQSGTDIRSEDSDGDGIKDKEELEAGEDGFITNPLLEDSDGDGITDGLEVLGGSDPNDASSGELSDYLNFIVATPEDLLLTYNAIDGEASGQLSITGYMLDGTSVDLTDQSTGTRYQTADISIANFGLTDGKIFAGQSGQTQLTVTNGGKAFVVDVTVTEFTPVAQKAVALPGYGNNVDIQGDLAYVASGGSGLQVLDVSNRENPQIIGALDTQGTSIDVKVSGNFAYLADGAFGLQVVDISTPDTPLLRSTLDTAGIAQDLAIQDDFVFIADGSAGIEIVNVGDPDKIFSVAYTDQLSDVKGIAVAGDKLAAVGGSSLALFDISDVTNPLRLTSINIGPVKDVAIDNGYVYVAAYSSGYRVYKITEANTLELKGGDGSFVPRDVAITNGFAFFAEQLFPNVAAYVNIKDPDNPFFQDTINLSPLGDYAGTGIALDATHAFITEERFVVGSDYKASGDSKLFVAQYRMLNDVNGIAPTVVLTRPAANGVTVEGKRLILSARAEDDIAVARVEFIVNGVAVAQDTTFPYQIPYTVPDGVSAIAVEAKALDLGSNSGESSLVTLEVQNDEDGDGLGDQEELDTWLTDPAKFDSDGDNLSDGEEVARGTDANKSDTDDDGLPDGDEVANGTDPTNPDTLAPTILATEPSADASEVAENTAIIIDFSEPVSKKSLSADTFLLLEDGVVEIAGSLQLIGGDQQLLFTPAALLKDYTSHTVKVQGVRDAAGNLLAQEYSFSFVTGNTLDTVRPTVAAINPVNNAADVPVNALLTLIMSERIDPQTVTADSFYVLDTSTNIRIDGLVDVKGDSQTLTFTPNAAFLVGRRHRVVLTSAIKDLFGNNKSGTSNYYFTTAFDADGVAPLVDSVSIRDGQSGVPTNAKFNILMNEAINGYSIKNINIMANGVEVPSDLSSSNDLRLLSIKPKVSLAPESQYRLVIDGLADLSGNLLAQSLELSFTTGTDADNQGGSLIAYSPANNALDVPLNTVITSEFNERIDPTSLNSKSYRLYNQTTGRDVSGLLSLSEDGLRVAFTPDKLEPGHKYYIYISYGTALKDLVGNNIGWYNSYYFTTSGSVDNTAPEVSVANISDGLTDVPVNAPIKLRFSEQLSLQCVNENSVSLQAADGEVAFNVSLSNDRLELTVTPAEHLAANTAYTLTLDGLCDLSGNSLANYQLNFTSDVDGLADNTAPRVEVISPAHGSSDVDVNSQIILTFDEAIDPVSSPGKIRIFKNGQSGDIAGFYQFSGNVLTFTPATPLPGGSKIEIQPRYVQDLAGNATCCWYYSFTTAPESDSQAPVITSISPDDGAMDIGVNIPVVLTFNESLNASTVNNYNFKLYSDGNIITPSVYRSGDAQTVTLRGTWPAGKAISVIVTSDVADLSNNKLSDYASIFTTAVVDNDTSRPSVSRLYPSNGASNVPADTAIVLYTSEVMDESSLNDAFRVAENGVLIDGTLKLSASGQAIEFIPDVPFGSDALVHVYLSSSARDDSGNAINQYQASFRVANTGNTAGSRPTPVTYLPSNGTEEVMLNPSIQIAYNQPLNPDFINDTYVVFRESGSTVLEAQVSLSEDGYTVQVVPAALLTPGTYYTVNLDYRIEDTDGDRQYYNRSFGFTTGAQAVEDQQRPVVLAMSPATGMDNVGINPRYHVRFDEKINPLSFPATTDKSVSFASSNQEVLYHRYSPLPVSSEHTETVSGILDYAGNPVMAHSETFTTGESPDVTRPNYSTYVPVANSTVATNARVTWVMNEVIDPLSINSGNFYVQDTYDGWQKVAGTIGIAADGKTLTWVPEQALLAGRRYYAYVGGITDHSGNSNSADAFYFYTGTEQDTLSPQVIQTSVFEGQLDIATNARLRVVLDEPVNKLLLDGVTISASGVRQNVSASLDSSGTVLTLTPLTLLPADSWLTLQVAGLADLSGNALANTVEVNFKTRAGVDVLTGTLTSYSPLNNALDMPLNAVITTDFSERIDPATINSQSFRVYNQTTGRDIGGVRQLTQDGRRITFTPDALEAGHKYYVYISYGTALKDYAGNNIGWYNSFYFTTSDRLDNAAPALRVANISEGQLEVPVNAPLRLVFDEPLALHCVNNTSVSLSDNAGNVAGSVALSSDRKTVTFTPDEYLAAGTDYSLNIQGLCDLAGNSLDGYQLNFTSNSQGDADTSYPRVTEISPADNSVDVDINSQIVVTFDQAIDPITSADKVRIFKTGQSGDLAGSYQVSDNVLTFTPATPLPGGSKIEVQTRYVQDLVGNASCCWYYSFTTAPEFDSQPPTLVSITPSDGAMDIGVNIPVVLTFSESLNAATVTSNHFKLYSDGNIITPSVYRSSDAQTVTLRGTWPAGKSISVLVTGGVQDLSNNALVDEVRLFTTAVVDNDNSRPSVARLYPDNGATNVPGDSKVVIYTSEAMDESSLADAFRVTENGILVEGQLNLTASGQAIEFTPDAPLASNALVYVYLDSSATDDSGNAVNQYQGSFRVANSLDTAGVRPTPQTYVPSNGSTGVMLNPSIQIAYNQQMDGDFIDDTRVVLRDNGGTVIPAQVSLNSDGYTVEVVPGSLLAPDSYYYVSLDYRIQDTDGDNQYYNRSFSFTTGADAVEDLQRPMVTEMSPASGMENVGINPRYHLRFDEGINTLSFPDQQNLSLSFASDNREVLYHRYSPLPVNSAFTETVSGVRDYSGNLVVEHSESFTTGDSLDVTAPNYVSYVPGANSTVATNTSVTWLMNEVIDPVSFNSGNFYVQDTNDGWNKVAGTIGIDSDGKTLTWVPDEALIAEHRYYAYLGNVTDLSGNGNSADAFYFTSGAEADTTAPVLVKTSVSEGLEAVPTNARIKLVVNEPLNKLHLDGVTLSFGNQVQNVGYSLDSSGTVLTLTPKTLLPANSWLTLKVSGLQDISSNVLATATEVNFKTSGGVDVLTGSLSLYSPGNNAQDVPLNALITADFNERIDPTSLNSQSFRLYDQTGGVYIDGEISLSEDGRRVTFTPELLEGDRRYYVYISYGTALKDLANNNIGWYNSYYFTTSDRDDNSAAQVTATNLDLGLSQVPVNTPLRLVLDEVLAPHCVNSDTVILSGGGNRVDGSVLLSSDRKTITFTPTQALAVSTDFSLKLDGICDLADNHLMAYQLNFSTDSSDTFDTSGPLLSRITPANGSSDQAVNSEVELIFDDILDPASLGENTASAPIRIYSGSTYYPGSFAFAGNKVTFTPLNPFPENTRVYVYLRSVPDRVGNSQCCWSYYFNTENLE</sequence>
<feature type="region of interest" description="Disordered" evidence="5">
    <location>
        <begin position="825"/>
        <end position="878"/>
    </location>
</feature>